<evidence type="ECO:0000313" key="7">
    <source>
        <dbReference type="EMBL" id="GJD44068.1"/>
    </source>
</evidence>
<evidence type="ECO:0000256" key="1">
    <source>
        <dbReference type="ARBA" id="ARBA00003810"/>
    </source>
</evidence>
<dbReference type="EMBL" id="BPQG01000028">
    <property type="protein sequence ID" value="GJD44068.1"/>
    <property type="molecule type" value="Genomic_DNA"/>
</dbReference>
<accession>A0ABQ4QFU0</accession>
<proteinExistence type="predicted"/>
<dbReference type="Proteomes" id="UP001055117">
    <property type="component" value="Unassembled WGS sequence"/>
</dbReference>
<gene>
    <name evidence="7" type="ORF">AFCDBAGC_1930</name>
</gene>
<dbReference type="Pfam" id="PF04476">
    <property type="entry name" value="4HFCP_synth"/>
    <property type="match status" value="1"/>
</dbReference>
<evidence type="ECO:0000256" key="5">
    <source>
        <dbReference type="ARBA" id="ARBA00032523"/>
    </source>
</evidence>
<organism evidence="7 8">
    <name type="scientific">Methylobacterium cerastii</name>
    <dbReference type="NCBI Taxonomy" id="932741"/>
    <lineage>
        <taxon>Bacteria</taxon>
        <taxon>Pseudomonadati</taxon>
        <taxon>Pseudomonadota</taxon>
        <taxon>Alphaproteobacteria</taxon>
        <taxon>Hyphomicrobiales</taxon>
        <taxon>Methylobacteriaceae</taxon>
        <taxon>Methylobacterium</taxon>
    </lineage>
</organism>
<evidence type="ECO:0000256" key="3">
    <source>
        <dbReference type="ARBA" id="ARBA00023239"/>
    </source>
</evidence>
<reference evidence="7 8" key="1">
    <citation type="journal article" date="2021" name="Front. Microbiol.">
        <title>Comprehensive Comparative Genomics and Phenotyping of Methylobacterium Species.</title>
        <authorList>
            <person name="Alessa O."/>
            <person name="Ogura Y."/>
            <person name="Fujitani Y."/>
            <person name="Takami H."/>
            <person name="Hayashi T."/>
            <person name="Sahin N."/>
            <person name="Tani A."/>
        </authorList>
    </citation>
    <scope>NUCLEOTIDE SEQUENCE [LARGE SCALE GENOMIC DNA]</scope>
    <source>
        <strain evidence="7 8">DSM 23679</strain>
    </source>
</reference>
<keyword evidence="4" id="KW-0704">Schiff base</keyword>
<evidence type="ECO:0000313" key="8">
    <source>
        <dbReference type="Proteomes" id="UP001055117"/>
    </source>
</evidence>
<keyword evidence="8" id="KW-1185">Reference proteome</keyword>
<comment type="function">
    <text evidence="1">Catalyzes the formation of 4-(hydroxymethyl)-2-furancarboxaldehyde phosphate (4-HFC-P) from two molecules of glyceraldehyde-3-P (GA-3-P).</text>
</comment>
<evidence type="ECO:0000256" key="6">
    <source>
        <dbReference type="ARBA" id="ARBA00047628"/>
    </source>
</evidence>
<evidence type="ECO:0000256" key="2">
    <source>
        <dbReference type="ARBA" id="ARBA00012553"/>
    </source>
</evidence>
<keyword evidence="3" id="KW-0456">Lyase</keyword>
<name>A0ABQ4QFU0_9HYPH</name>
<comment type="caution">
    <text evidence="7">The sequence shown here is derived from an EMBL/GenBank/DDBJ whole genome shotgun (WGS) entry which is preliminary data.</text>
</comment>
<dbReference type="InterPro" id="IPR007565">
    <property type="entry name" value="4HFCP_synth"/>
</dbReference>
<evidence type="ECO:0000256" key="4">
    <source>
        <dbReference type="ARBA" id="ARBA00023270"/>
    </source>
</evidence>
<comment type="catalytic activity">
    <reaction evidence="6">
        <text>2 D-glyceraldehyde 3-phosphate = 4-(hydroxymethyl)-2-furancarboxaldehyde phosphate + phosphate + 2 H2O</text>
        <dbReference type="Rhea" id="RHEA:43536"/>
        <dbReference type="ChEBI" id="CHEBI:15377"/>
        <dbReference type="ChEBI" id="CHEBI:43474"/>
        <dbReference type="ChEBI" id="CHEBI:59776"/>
        <dbReference type="ChEBI" id="CHEBI:83407"/>
        <dbReference type="EC" id="4.2.3.153"/>
    </reaction>
</comment>
<dbReference type="PIRSF" id="PIRSF015957">
    <property type="entry name" value="UCP015957"/>
    <property type="match status" value="1"/>
</dbReference>
<sequence length="258" mass="26459">MSSGVRAASEPFPFRSPVSESAISVSTHPLPRLLVSVRDAAEAEVAIRAGADLIDAKDPENGALGALPAEIVRAVVAHTAGRAATSAVAGEPAPAERQAAIRAMAETGVAWVKVAVRPDWLADVSALHAAGAAAPGRLVAVLFAEDDPEPDCAPRLAAAGFIGAMIDTAVKDGRRLPDLIDSERLAAFVAAARIAGLVSGLAGSLRVGDIPGLAAHRPDYLGFRGGLCRDGDRRNGLDAQRLSQAVRALRRPAARDAA</sequence>
<dbReference type="EC" id="4.2.3.153" evidence="2"/>
<protein>
    <recommendedName>
        <fullName evidence="2">(5-formylfuran-3-yl)methyl phosphate synthase</fullName>
        <ecNumber evidence="2">4.2.3.153</ecNumber>
    </recommendedName>
    <alternativeName>
        <fullName evidence="5">4-(hydroxymethyl)-2-furancarboxaldehyde-phosphate synthase</fullName>
    </alternativeName>
</protein>